<evidence type="ECO:0000256" key="4">
    <source>
        <dbReference type="HAMAP-Rule" id="MF_00923"/>
    </source>
</evidence>
<sequence length="398" mass="43623">MQPLKASQASGGLRRSLTTRGLVALVAGALVLTGCSSNPNAIEPNDLPDFDSAYKVKRLWKANAGDGMDETSIKLSPAVTSQQVFAADVHGQVYAFNREDGDRQWRKKTEDRISGGLFAGYGKVYYGTREGEAVALSAEDGSELWRRQLSSEILSAPTGTSSLALYQTIDGRIQALDSETGEPRWEYETAIPNLILLGGTQPVVTAGRVYAAFSGGKVVCLDEQTGSPIWERRVAEPTGRSELDRLVDINTSLIVENGGVFTATFQGKVAVLDWENGRPYWAKDISSHQRLSSDLGTLFVSDDQGLVRGVDQRSGTFLWQQDKLYGRRLTGTAVQDDLVVVGDYEGYLHWMDQSDGKLVARYRHRGKPIVSAPIRHDDVIYVLGSEGRLAAYRLEARD</sequence>
<dbReference type="GeneID" id="94685916"/>
<dbReference type="Gene3D" id="2.130.10.10">
    <property type="entry name" value="YVTN repeat-like/Quinoprotein amine dehydrogenase"/>
    <property type="match status" value="1"/>
</dbReference>
<dbReference type="NCBIfam" id="TIGR03300">
    <property type="entry name" value="assembly_YfgL"/>
    <property type="match status" value="1"/>
</dbReference>
<dbReference type="Pfam" id="PF13360">
    <property type="entry name" value="PQQ_2"/>
    <property type="match status" value="1"/>
</dbReference>
<dbReference type="PROSITE" id="PS51257">
    <property type="entry name" value="PROKAR_LIPOPROTEIN"/>
    <property type="match status" value="1"/>
</dbReference>
<dbReference type="GO" id="GO:0043165">
    <property type="term" value="P:Gram-negative-bacterium-type cell outer membrane assembly"/>
    <property type="evidence" value="ECO:0007669"/>
    <property type="project" value="UniProtKB-UniRule"/>
</dbReference>
<keyword evidence="7" id="KW-1185">Reference proteome</keyword>
<dbReference type="EMBL" id="JAJVKT010000010">
    <property type="protein sequence ID" value="MCE7508901.1"/>
    <property type="molecule type" value="Genomic_DNA"/>
</dbReference>
<reference evidence="6" key="1">
    <citation type="submission" date="2022-01" db="EMBL/GenBank/DDBJ databases">
        <authorList>
            <person name="Karlyshev A.V."/>
            <person name="Jaspars M."/>
        </authorList>
    </citation>
    <scope>NUCLEOTIDE SEQUENCE</scope>
    <source>
        <strain evidence="6">AGSA3-2</strain>
    </source>
</reference>
<comment type="caution">
    <text evidence="6">The sequence shown here is derived from an EMBL/GenBank/DDBJ whole genome shotgun (WGS) entry which is preliminary data.</text>
</comment>
<comment type="similarity">
    <text evidence="4">Belongs to the BamB family.</text>
</comment>
<organism evidence="6 7">
    <name type="scientific">Alloalcanivorax xenomutans</name>
    <dbReference type="NCBI Taxonomy" id="1094342"/>
    <lineage>
        <taxon>Bacteria</taxon>
        <taxon>Pseudomonadati</taxon>
        <taxon>Pseudomonadota</taxon>
        <taxon>Gammaproteobacteria</taxon>
        <taxon>Oceanospirillales</taxon>
        <taxon>Alcanivoracaceae</taxon>
        <taxon>Alloalcanivorax</taxon>
    </lineage>
</organism>
<name>A0A9Q3W429_9GAMM</name>
<evidence type="ECO:0000256" key="2">
    <source>
        <dbReference type="ARBA" id="ARBA00023136"/>
    </source>
</evidence>
<dbReference type="GO" id="GO:0051205">
    <property type="term" value="P:protein insertion into membrane"/>
    <property type="evidence" value="ECO:0007669"/>
    <property type="project" value="UniProtKB-UniRule"/>
</dbReference>
<dbReference type="InterPro" id="IPR017687">
    <property type="entry name" value="BamB"/>
</dbReference>
<dbReference type="HAMAP" id="MF_00923">
    <property type="entry name" value="OM_assembly_BamB"/>
    <property type="match status" value="1"/>
</dbReference>
<dbReference type="GO" id="GO:0009279">
    <property type="term" value="C:cell outer membrane"/>
    <property type="evidence" value="ECO:0007669"/>
    <property type="project" value="UniProtKB-SubCell"/>
</dbReference>
<accession>A0A9Q3W429</accession>
<evidence type="ECO:0000259" key="5">
    <source>
        <dbReference type="Pfam" id="PF13360"/>
    </source>
</evidence>
<comment type="subcellular location">
    <subcellularLocation>
        <location evidence="4">Cell outer membrane</location>
        <topology evidence="4">Lipid-anchor</topology>
    </subcellularLocation>
</comment>
<evidence type="ECO:0000313" key="7">
    <source>
        <dbReference type="Proteomes" id="UP001107961"/>
    </source>
</evidence>
<keyword evidence="3 4" id="KW-0998">Cell outer membrane</keyword>
<feature type="domain" description="Pyrrolo-quinoline quinone repeat" evidence="5">
    <location>
        <begin position="90"/>
        <end position="321"/>
    </location>
</feature>
<keyword evidence="2 4" id="KW-0472">Membrane</keyword>
<gene>
    <name evidence="4 6" type="primary">bamB</name>
    <name evidence="6" type="ORF">LZG35_09655</name>
</gene>
<dbReference type="InterPro" id="IPR015943">
    <property type="entry name" value="WD40/YVTN_repeat-like_dom_sf"/>
</dbReference>
<dbReference type="InterPro" id="IPR011047">
    <property type="entry name" value="Quinoprotein_ADH-like_sf"/>
</dbReference>
<comment type="subunit">
    <text evidence="4">Part of the Bam complex.</text>
</comment>
<dbReference type="PANTHER" id="PTHR34512:SF30">
    <property type="entry name" value="OUTER MEMBRANE PROTEIN ASSEMBLY FACTOR BAMB"/>
    <property type="match status" value="1"/>
</dbReference>
<dbReference type="Proteomes" id="UP001107961">
    <property type="component" value="Unassembled WGS sequence"/>
</dbReference>
<dbReference type="SMART" id="SM00564">
    <property type="entry name" value="PQQ"/>
    <property type="match status" value="7"/>
</dbReference>
<evidence type="ECO:0000256" key="1">
    <source>
        <dbReference type="ARBA" id="ARBA00022729"/>
    </source>
</evidence>
<dbReference type="AlphaFoldDB" id="A0A9Q3W429"/>
<dbReference type="InterPro" id="IPR018391">
    <property type="entry name" value="PQQ_b-propeller_rpt"/>
</dbReference>
<comment type="function">
    <text evidence="4">Part of the outer membrane protein assembly complex, which is involved in assembly and insertion of beta-barrel proteins into the outer membrane.</text>
</comment>
<dbReference type="InterPro" id="IPR002372">
    <property type="entry name" value="PQQ_rpt_dom"/>
</dbReference>
<keyword evidence="1 4" id="KW-0732">Signal</keyword>
<evidence type="ECO:0000256" key="3">
    <source>
        <dbReference type="ARBA" id="ARBA00023237"/>
    </source>
</evidence>
<proteinExistence type="inferred from homology"/>
<evidence type="ECO:0000313" key="6">
    <source>
        <dbReference type="EMBL" id="MCE7508901.1"/>
    </source>
</evidence>
<keyword evidence="4" id="KW-0449">Lipoprotein</keyword>
<dbReference type="SUPFAM" id="SSF50998">
    <property type="entry name" value="Quinoprotein alcohol dehydrogenase-like"/>
    <property type="match status" value="1"/>
</dbReference>
<protein>
    <recommendedName>
        <fullName evidence="4">Outer membrane protein assembly factor BamB</fullName>
    </recommendedName>
</protein>
<dbReference type="PANTHER" id="PTHR34512">
    <property type="entry name" value="CELL SURFACE PROTEIN"/>
    <property type="match status" value="1"/>
</dbReference>
<keyword evidence="4" id="KW-0564">Palmitate</keyword>
<dbReference type="RefSeq" id="WP_022995347.1">
    <property type="nucleotide sequence ID" value="NZ_CBDDTQ010000001.1"/>
</dbReference>